<dbReference type="EMBL" id="JBBNAG010000005">
    <property type="protein sequence ID" value="KAK9132885.1"/>
    <property type="molecule type" value="Genomic_DNA"/>
</dbReference>
<reference evidence="1 2" key="1">
    <citation type="submission" date="2024-01" db="EMBL/GenBank/DDBJ databases">
        <title>Genome assemblies of Stephania.</title>
        <authorList>
            <person name="Yang L."/>
        </authorList>
    </citation>
    <scope>NUCLEOTIDE SEQUENCE [LARGE SCALE GENOMIC DNA]</scope>
    <source>
        <strain evidence="1">JXDWG</strain>
        <tissue evidence="1">Leaf</tissue>
    </source>
</reference>
<organism evidence="1 2">
    <name type="scientific">Stephania cephalantha</name>
    <dbReference type="NCBI Taxonomy" id="152367"/>
    <lineage>
        <taxon>Eukaryota</taxon>
        <taxon>Viridiplantae</taxon>
        <taxon>Streptophyta</taxon>
        <taxon>Embryophyta</taxon>
        <taxon>Tracheophyta</taxon>
        <taxon>Spermatophyta</taxon>
        <taxon>Magnoliopsida</taxon>
        <taxon>Ranunculales</taxon>
        <taxon>Menispermaceae</taxon>
        <taxon>Menispermoideae</taxon>
        <taxon>Cissampelideae</taxon>
        <taxon>Stephania</taxon>
    </lineage>
</organism>
<protein>
    <submittedName>
        <fullName evidence="1">Uncharacterized protein</fullName>
    </submittedName>
</protein>
<dbReference type="Proteomes" id="UP001419268">
    <property type="component" value="Unassembled WGS sequence"/>
</dbReference>
<name>A0AAP0JH25_9MAGN</name>
<sequence length="57" mass="6753">METCWREGEGLEEEEDQQPKWVCRRRDQVKLGVHQTRNISPYLIETSSGFKSNSEVR</sequence>
<dbReference type="AlphaFoldDB" id="A0AAP0JH25"/>
<comment type="caution">
    <text evidence="1">The sequence shown here is derived from an EMBL/GenBank/DDBJ whole genome shotgun (WGS) entry which is preliminary data.</text>
</comment>
<gene>
    <name evidence="1" type="ORF">Scep_012413</name>
</gene>
<accession>A0AAP0JH25</accession>
<keyword evidence="2" id="KW-1185">Reference proteome</keyword>
<evidence type="ECO:0000313" key="1">
    <source>
        <dbReference type="EMBL" id="KAK9132885.1"/>
    </source>
</evidence>
<evidence type="ECO:0000313" key="2">
    <source>
        <dbReference type="Proteomes" id="UP001419268"/>
    </source>
</evidence>
<proteinExistence type="predicted"/>